<dbReference type="RefSeq" id="WP_013505122.1">
    <property type="nucleotide sequence ID" value="NC_014836.1"/>
</dbReference>
<dbReference type="PANTHER" id="PTHR34580">
    <property type="match status" value="1"/>
</dbReference>
<dbReference type="OrthoDB" id="6521217at2"/>
<accession>E6W0I2</accession>
<dbReference type="PANTHER" id="PTHR34580:SF1">
    <property type="entry name" value="PROTEIN PAFC"/>
    <property type="match status" value="1"/>
</dbReference>
<dbReference type="EMBL" id="CP002432">
    <property type="protein sequence ID" value="ADU65234.1"/>
    <property type="molecule type" value="Genomic_DNA"/>
</dbReference>
<name>E6W0I2_DESIS</name>
<dbReference type="Gene3D" id="1.10.10.10">
    <property type="entry name" value="Winged helix-like DNA-binding domain superfamily/Winged helix DNA-binding domain"/>
    <property type="match status" value="1"/>
</dbReference>
<organism evidence="2 3">
    <name type="scientific">Desulfurispirillum indicum (strain ATCC BAA-1389 / DSM 22839 / S5)</name>
    <dbReference type="NCBI Taxonomy" id="653733"/>
    <lineage>
        <taxon>Bacteria</taxon>
        <taxon>Pseudomonadati</taxon>
        <taxon>Chrysiogenota</taxon>
        <taxon>Chrysiogenia</taxon>
        <taxon>Chrysiogenales</taxon>
        <taxon>Chrysiogenaceae</taxon>
        <taxon>Desulfurispirillum</taxon>
    </lineage>
</organism>
<proteinExistence type="predicted"/>
<feature type="domain" description="WYL" evidence="1">
    <location>
        <begin position="129"/>
        <end position="196"/>
    </location>
</feature>
<reference evidence="2 3" key="1">
    <citation type="submission" date="2010-12" db="EMBL/GenBank/DDBJ databases">
        <title>Complete sequence of Desulfurispirillum indicum S5.</title>
        <authorList>
            <consortium name="US DOE Joint Genome Institute"/>
            <person name="Lucas S."/>
            <person name="Copeland A."/>
            <person name="Lapidus A."/>
            <person name="Cheng J.-F."/>
            <person name="Goodwin L."/>
            <person name="Pitluck S."/>
            <person name="Chertkov O."/>
            <person name="Held B."/>
            <person name="Detter J.C."/>
            <person name="Han C."/>
            <person name="Tapia R."/>
            <person name="Land M."/>
            <person name="Hauser L."/>
            <person name="Kyrpides N."/>
            <person name="Ivanova N."/>
            <person name="Mikhailova N."/>
            <person name="Haggblom M."/>
            <person name="Rauschenbach I."/>
            <person name="Bini E."/>
            <person name="Woyke T."/>
        </authorList>
    </citation>
    <scope>NUCLEOTIDE SEQUENCE [LARGE SCALE GENOMIC DNA]</scope>
    <source>
        <strain evidence="3">ATCC BAA-1389 / DSM 22839 / S5</strain>
    </source>
</reference>
<dbReference type="InterPro" id="IPR051534">
    <property type="entry name" value="CBASS_pafABC_assoc_protein"/>
</dbReference>
<dbReference type="InterPro" id="IPR026881">
    <property type="entry name" value="WYL_dom"/>
</dbReference>
<evidence type="ECO:0000313" key="2">
    <source>
        <dbReference type="EMBL" id="ADU65234.1"/>
    </source>
</evidence>
<evidence type="ECO:0000313" key="3">
    <source>
        <dbReference type="Proteomes" id="UP000002572"/>
    </source>
</evidence>
<sequence>MAKRDYDRALYRLTTILTRLSSGERLRPRELAEEFGVTVRTIQKDLFERLSHIPIERHQDGSYLLGDSYRLPRLPQTDEILILELAAELLDQVHPEFGRTVQRILPCQELPRRNFLLNLGLEELGSHQETFTLLKRTLHSCQRLRFTYTHTGGARREHCADPYRLACLRGRWHLLAWDHHAESITTFHMKSMEQLRAGPDTFTPQPGVEEHIRNLCSKATPYGWIDQGSTSVTLKATGNAHRFLRCALSQNLQKVRETADSLILRLHYREEREVLAFIRHWMPDVTIEDNPHMEARLIRQVEAYLDERSR</sequence>
<dbReference type="AlphaFoldDB" id="E6W0I2"/>
<dbReference type="eggNOG" id="COG2378">
    <property type="taxonomic scope" value="Bacteria"/>
</dbReference>
<evidence type="ECO:0000259" key="1">
    <source>
        <dbReference type="Pfam" id="PF13280"/>
    </source>
</evidence>
<dbReference type="PROSITE" id="PS52050">
    <property type="entry name" value="WYL"/>
    <property type="match status" value="1"/>
</dbReference>
<dbReference type="HOGENOM" id="CLU_041141_10_0_0"/>
<dbReference type="Proteomes" id="UP000002572">
    <property type="component" value="Chromosome"/>
</dbReference>
<dbReference type="InParanoid" id="E6W0I2"/>
<gene>
    <name evidence="2" type="ordered locus">Selin_0483</name>
</gene>
<dbReference type="STRING" id="653733.Selin_0483"/>
<dbReference type="KEGG" id="din:Selin_0483"/>
<dbReference type="Pfam" id="PF13280">
    <property type="entry name" value="WYL"/>
    <property type="match status" value="1"/>
</dbReference>
<dbReference type="FunCoup" id="E6W0I2">
    <property type="interactions" value="13"/>
</dbReference>
<dbReference type="InterPro" id="IPR036388">
    <property type="entry name" value="WH-like_DNA-bd_sf"/>
</dbReference>
<keyword evidence="3" id="KW-1185">Reference proteome</keyword>
<protein>
    <recommendedName>
        <fullName evidence="1">WYL domain-containing protein</fullName>
    </recommendedName>
</protein>